<keyword evidence="4" id="KW-0680">Restriction system</keyword>
<dbReference type="InterPro" id="IPR002941">
    <property type="entry name" value="DNA_methylase_N4/N6"/>
</dbReference>
<dbReference type="PRINTS" id="PR00508">
    <property type="entry name" value="S21N4MTFRASE"/>
</dbReference>
<comment type="caution">
    <text evidence="7">The sequence shown here is derived from an EMBL/GenBank/DDBJ whole genome shotgun (WGS) entry which is preliminary data.</text>
</comment>
<dbReference type="RefSeq" id="WP_153383262.1">
    <property type="nucleotide sequence ID" value="NZ_VDFM01000007.1"/>
</dbReference>
<keyword evidence="3 7" id="KW-0808">Transferase</keyword>
<evidence type="ECO:0000256" key="3">
    <source>
        <dbReference type="ARBA" id="ARBA00022679"/>
    </source>
</evidence>
<dbReference type="GO" id="GO:0008170">
    <property type="term" value="F:N-methyltransferase activity"/>
    <property type="evidence" value="ECO:0007669"/>
    <property type="project" value="InterPro"/>
</dbReference>
<comment type="similarity">
    <text evidence="1 5">Belongs to the N(4)/N(6)-methyltransferase family.</text>
</comment>
<gene>
    <name evidence="7" type="ORF">FHL02_06770</name>
</gene>
<evidence type="ECO:0000256" key="2">
    <source>
        <dbReference type="ARBA" id="ARBA00022603"/>
    </source>
</evidence>
<dbReference type="PROSITE" id="PS00092">
    <property type="entry name" value="N6_MTASE"/>
    <property type="match status" value="1"/>
</dbReference>
<proteinExistence type="inferred from homology"/>
<dbReference type="SUPFAM" id="SSF53335">
    <property type="entry name" value="S-adenosyl-L-methionine-dependent methyltransferases"/>
    <property type="match status" value="1"/>
</dbReference>
<accession>A0A5P0ZI78</accession>
<evidence type="ECO:0000313" key="7">
    <source>
        <dbReference type="EMBL" id="MQS52722.1"/>
    </source>
</evidence>
<dbReference type="GO" id="GO:0003677">
    <property type="term" value="F:DNA binding"/>
    <property type="evidence" value="ECO:0007669"/>
    <property type="project" value="InterPro"/>
</dbReference>
<dbReference type="GO" id="GO:0009307">
    <property type="term" value="P:DNA restriction-modification system"/>
    <property type="evidence" value="ECO:0007669"/>
    <property type="project" value="UniProtKB-KW"/>
</dbReference>
<reference evidence="7 8" key="1">
    <citation type="journal article" date="2019" name="Syst. Appl. Microbiol.">
        <title>Polyphasic characterization of two novel Lactobacillus spp. isolated from blown salami packages: Description of Lactobacillus halodurans sp. nov. and Lactobacillus salsicarnum sp. nov.</title>
        <authorList>
            <person name="Schuster J.A."/>
            <person name="Klingl A."/>
            <person name="Vogel R.F."/>
            <person name="Ehrmann M.A."/>
        </authorList>
    </citation>
    <scope>NUCLEOTIDE SEQUENCE [LARGE SCALE GENOMIC DNA]</scope>
    <source>
        <strain evidence="7 8">TMW 1.2118</strain>
    </source>
</reference>
<dbReference type="InterPro" id="IPR002052">
    <property type="entry name" value="DNA_methylase_N6_adenine_CS"/>
</dbReference>
<dbReference type="PANTHER" id="PTHR13370">
    <property type="entry name" value="RNA METHYLASE-RELATED"/>
    <property type="match status" value="1"/>
</dbReference>
<dbReference type="InterPro" id="IPR029063">
    <property type="entry name" value="SAM-dependent_MTases_sf"/>
</dbReference>
<dbReference type="GO" id="GO:0005737">
    <property type="term" value="C:cytoplasm"/>
    <property type="evidence" value="ECO:0007669"/>
    <property type="project" value="TreeGrafter"/>
</dbReference>
<dbReference type="InterPro" id="IPR001091">
    <property type="entry name" value="RM_Methyltransferase"/>
</dbReference>
<evidence type="ECO:0000256" key="5">
    <source>
        <dbReference type="RuleBase" id="RU362026"/>
    </source>
</evidence>
<dbReference type="AlphaFoldDB" id="A0A5P0ZI78"/>
<dbReference type="Proteomes" id="UP000380386">
    <property type="component" value="Unassembled WGS sequence"/>
</dbReference>
<dbReference type="Pfam" id="PF01555">
    <property type="entry name" value="N6_N4_Mtase"/>
    <property type="match status" value="1"/>
</dbReference>
<protein>
    <recommendedName>
        <fullName evidence="5">Methyltransferase</fullName>
        <ecNumber evidence="5">2.1.1.-</ecNumber>
    </recommendedName>
</protein>
<dbReference type="GO" id="GO:0032259">
    <property type="term" value="P:methylation"/>
    <property type="evidence" value="ECO:0007669"/>
    <property type="project" value="UniProtKB-KW"/>
</dbReference>
<evidence type="ECO:0000259" key="6">
    <source>
        <dbReference type="Pfam" id="PF01555"/>
    </source>
</evidence>
<dbReference type="Gene3D" id="3.40.50.150">
    <property type="entry name" value="Vaccinia Virus protein VP39"/>
    <property type="match status" value="1"/>
</dbReference>
<evidence type="ECO:0000313" key="8">
    <source>
        <dbReference type="Proteomes" id="UP000380386"/>
    </source>
</evidence>
<dbReference type="OrthoDB" id="9800801at2"/>
<name>A0A5P0ZI78_9LACO</name>
<dbReference type="EC" id="2.1.1.-" evidence="5"/>
<dbReference type="EMBL" id="VDFM01000007">
    <property type="protein sequence ID" value="MQS52722.1"/>
    <property type="molecule type" value="Genomic_DNA"/>
</dbReference>
<sequence length="258" mass="29842">MKQFYEDDLVKLVHSDTFDYMRKLEDESIDVIIADPPYFLSNGGFSNSGGKVVSVNKGEWDKSETLETEKKFYDDFLKESYRVLKKNGTLWVFGTMHNIYILGYLMPINNFKFLNNITWQKSNPAPNLSRRMFTHSTETILWAKKKDGKQVFNYDRMREINDHKQMKDVWTTATINKSEKRFGNHPTQKPLSIIDRIIQASTNEEMTILDPFVGSGTTAVAGKMNGIKTIGVDNSIEYLKIASQRVEDWKNEKIGKIK</sequence>
<feature type="domain" description="DNA methylase N-4/N-6" evidence="6">
    <location>
        <begin position="29"/>
        <end position="243"/>
    </location>
</feature>
<keyword evidence="2 7" id="KW-0489">Methyltransferase</keyword>
<evidence type="ECO:0000256" key="4">
    <source>
        <dbReference type="ARBA" id="ARBA00022747"/>
    </source>
</evidence>
<dbReference type="PANTHER" id="PTHR13370:SF3">
    <property type="entry name" value="TRNA (GUANINE(10)-N2)-METHYLTRANSFERASE HOMOLOG"/>
    <property type="match status" value="1"/>
</dbReference>
<organism evidence="7 8">
    <name type="scientific">Companilactobacillus mishanensis</name>
    <dbReference type="NCBI Taxonomy" id="2486008"/>
    <lineage>
        <taxon>Bacteria</taxon>
        <taxon>Bacillati</taxon>
        <taxon>Bacillota</taxon>
        <taxon>Bacilli</taxon>
        <taxon>Lactobacillales</taxon>
        <taxon>Lactobacillaceae</taxon>
        <taxon>Companilactobacillus</taxon>
    </lineage>
</organism>
<evidence type="ECO:0000256" key="1">
    <source>
        <dbReference type="ARBA" id="ARBA00006594"/>
    </source>
</evidence>